<dbReference type="Gene3D" id="2.60.40.10">
    <property type="entry name" value="Immunoglobulins"/>
    <property type="match status" value="1"/>
</dbReference>
<dbReference type="InterPro" id="IPR036179">
    <property type="entry name" value="Ig-like_dom_sf"/>
</dbReference>
<feature type="signal peptide" evidence="1">
    <location>
        <begin position="1"/>
        <end position="19"/>
    </location>
</feature>
<reference evidence="2" key="2">
    <citation type="submission" date="2025-09" db="UniProtKB">
        <authorList>
            <consortium name="Ensembl"/>
        </authorList>
    </citation>
    <scope>IDENTIFICATION</scope>
</reference>
<dbReference type="Proteomes" id="UP000261420">
    <property type="component" value="Unplaced"/>
</dbReference>
<keyword evidence="3" id="KW-1185">Reference proteome</keyword>
<evidence type="ECO:0000313" key="3">
    <source>
        <dbReference type="Proteomes" id="UP000261420"/>
    </source>
</evidence>
<dbReference type="InterPro" id="IPR050150">
    <property type="entry name" value="IgV_Light_Chain"/>
</dbReference>
<sequence length="122" mass="13579">MSLTLLLATLGLLVLRRKSFLTQSPGSQVCCSRTDLSLSDVKPGSSVSYDMQWYLQKPGEAPKLLIYDDTNRLLWSSRSFSGSKSGVQTEDAGAYYCQQSESFSVHTVDTTSYKNLPQLQRN</sequence>
<protein>
    <recommendedName>
        <fullName evidence="4">Ig-like domain-containing protein</fullName>
    </recommendedName>
</protein>
<dbReference type="SUPFAM" id="SSF48726">
    <property type="entry name" value="Immunoglobulin"/>
    <property type="match status" value="1"/>
</dbReference>
<evidence type="ECO:0000256" key="1">
    <source>
        <dbReference type="SAM" id="SignalP"/>
    </source>
</evidence>
<reference evidence="2" key="1">
    <citation type="submission" date="2025-08" db="UniProtKB">
        <authorList>
            <consortium name="Ensembl"/>
        </authorList>
    </citation>
    <scope>IDENTIFICATION</scope>
</reference>
<evidence type="ECO:0000313" key="2">
    <source>
        <dbReference type="Ensembl" id="ENSSDUP00000032367.1"/>
    </source>
</evidence>
<name>A0A3B4VP49_SERDU</name>
<dbReference type="AlphaFoldDB" id="A0A3B4VP49"/>
<keyword evidence="1" id="KW-0732">Signal</keyword>
<dbReference type="PANTHER" id="PTHR23267">
    <property type="entry name" value="IMMUNOGLOBULIN LIGHT CHAIN"/>
    <property type="match status" value="1"/>
</dbReference>
<dbReference type="STRING" id="41447.ENSSDUP00000032367"/>
<dbReference type="Ensembl" id="ENSSDUT00000032923.1">
    <property type="protein sequence ID" value="ENSSDUP00000032367.1"/>
    <property type="gene ID" value="ENSSDUG00000023252.1"/>
</dbReference>
<proteinExistence type="predicted"/>
<accession>A0A3B4VP49</accession>
<feature type="chain" id="PRO_5017264966" description="Ig-like domain-containing protein" evidence="1">
    <location>
        <begin position="20"/>
        <end position="122"/>
    </location>
</feature>
<organism evidence="2 3">
    <name type="scientific">Seriola dumerili</name>
    <name type="common">Greater amberjack</name>
    <name type="synonym">Caranx dumerili</name>
    <dbReference type="NCBI Taxonomy" id="41447"/>
    <lineage>
        <taxon>Eukaryota</taxon>
        <taxon>Metazoa</taxon>
        <taxon>Chordata</taxon>
        <taxon>Craniata</taxon>
        <taxon>Vertebrata</taxon>
        <taxon>Euteleostomi</taxon>
        <taxon>Actinopterygii</taxon>
        <taxon>Neopterygii</taxon>
        <taxon>Teleostei</taxon>
        <taxon>Neoteleostei</taxon>
        <taxon>Acanthomorphata</taxon>
        <taxon>Carangaria</taxon>
        <taxon>Carangiformes</taxon>
        <taxon>Carangidae</taxon>
        <taxon>Seriola</taxon>
    </lineage>
</organism>
<evidence type="ECO:0008006" key="4">
    <source>
        <dbReference type="Google" id="ProtNLM"/>
    </source>
</evidence>
<dbReference type="InterPro" id="IPR013783">
    <property type="entry name" value="Ig-like_fold"/>
</dbReference>